<organism evidence="2">
    <name type="scientific">Mytilinidion resinicola</name>
    <dbReference type="NCBI Taxonomy" id="574789"/>
    <lineage>
        <taxon>Eukaryota</taxon>
        <taxon>Fungi</taxon>
        <taxon>Dikarya</taxon>
        <taxon>Ascomycota</taxon>
        <taxon>Pezizomycotina</taxon>
        <taxon>Dothideomycetes</taxon>
        <taxon>Pleosporomycetidae</taxon>
        <taxon>Mytilinidiales</taxon>
        <taxon>Mytilinidiaceae</taxon>
        <taxon>Mytilinidion</taxon>
    </lineage>
</organism>
<dbReference type="Proteomes" id="UP000504636">
    <property type="component" value="Unplaced"/>
</dbReference>
<evidence type="ECO:0000313" key="3">
    <source>
        <dbReference type="Proteomes" id="UP000504636"/>
    </source>
</evidence>
<evidence type="ECO:0000313" key="2">
    <source>
        <dbReference type="EMBL" id="KAF2802279.1"/>
    </source>
</evidence>
<dbReference type="PANTHER" id="PTHR33112:SF16">
    <property type="entry name" value="HETEROKARYON INCOMPATIBILITY DOMAIN-CONTAINING PROTEIN"/>
    <property type="match status" value="1"/>
</dbReference>
<evidence type="ECO:0000259" key="1">
    <source>
        <dbReference type="Pfam" id="PF06985"/>
    </source>
</evidence>
<dbReference type="GeneID" id="54454200"/>
<name>A0A6A6Y0V0_9PEZI</name>
<reference evidence="4" key="3">
    <citation type="submission" date="2025-04" db="UniProtKB">
        <authorList>
            <consortium name="RefSeq"/>
        </authorList>
    </citation>
    <scope>IDENTIFICATION</scope>
    <source>
        <strain evidence="4">CBS 304.34</strain>
    </source>
</reference>
<dbReference type="EMBL" id="MU003724">
    <property type="protein sequence ID" value="KAF2802279.1"/>
    <property type="molecule type" value="Genomic_DNA"/>
</dbReference>
<keyword evidence="3" id="KW-1185">Reference proteome</keyword>
<dbReference type="Pfam" id="PF06985">
    <property type="entry name" value="HET"/>
    <property type="match status" value="1"/>
</dbReference>
<dbReference type="RefSeq" id="XP_033569243.1">
    <property type="nucleotide sequence ID" value="XM_033713307.1"/>
</dbReference>
<dbReference type="InterPro" id="IPR010730">
    <property type="entry name" value="HET"/>
</dbReference>
<dbReference type="OrthoDB" id="3681237at2759"/>
<reference evidence="4" key="2">
    <citation type="submission" date="2020-04" db="EMBL/GenBank/DDBJ databases">
        <authorList>
            <consortium name="NCBI Genome Project"/>
        </authorList>
    </citation>
    <scope>NUCLEOTIDE SEQUENCE</scope>
    <source>
        <strain evidence="4">CBS 304.34</strain>
    </source>
</reference>
<accession>A0A6A6Y0V0</accession>
<reference evidence="2 4" key="1">
    <citation type="journal article" date="2020" name="Stud. Mycol.">
        <title>101 Dothideomycetes genomes: a test case for predicting lifestyles and emergence of pathogens.</title>
        <authorList>
            <person name="Haridas S."/>
            <person name="Albert R."/>
            <person name="Binder M."/>
            <person name="Bloem J."/>
            <person name="Labutti K."/>
            <person name="Salamov A."/>
            <person name="Andreopoulos B."/>
            <person name="Baker S."/>
            <person name="Barry K."/>
            <person name="Bills G."/>
            <person name="Bluhm B."/>
            <person name="Cannon C."/>
            <person name="Castanera R."/>
            <person name="Culley D."/>
            <person name="Daum C."/>
            <person name="Ezra D."/>
            <person name="Gonzalez J."/>
            <person name="Henrissat B."/>
            <person name="Kuo A."/>
            <person name="Liang C."/>
            <person name="Lipzen A."/>
            <person name="Lutzoni F."/>
            <person name="Magnuson J."/>
            <person name="Mondo S."/>
            <person name="Nolan M."/>
            <person name="Ohm R."/>
            <person name="Pangilinan J."/>
            <person name="Park H.-J."/>
            <person name="Ramirez L."/>
            <person name="Alfaro M."/>
            <person name="Sun H."/>
            <person name="Tritt A."/>
            <person name="Yoshinaga Y."/>
            <person name="Zwiers L.-H."/>
            <person name="Turgeon B."/>
            <person name="Goodwin S."/>
            <person name="Spatafora J."/>
            <person name="Crous P."/>
            <person name="Grigoriev I."/>
        </authorList>
    </citation>
    <scope>NUCLEOTIDE SEQUENCE</scope>
    <source>
        <strain evidence="2 4">CBS 304.34</strain>
    </source>
</reference>
<dbReference type="AlphaFoldDB" id="A0A6A6Y0V0"/>
<feature type="domain" description="Heterokaryon incompatibility" evidence="1">
    <location>
        <begin position="230"/>
        <end position="290"/>
    </location>
</feature>
<gene>
    <name evidence="2 4" type="ORF">BDZ99DRAFT_207507</name>
</gene>
<evidence type="ECO:0000313" key="4">
    <source>
        <dbReference type="RefSeq" id="XP_033569243.1"/>
    </source>
</evidence>
<proteinExistence type="predicted"/>
<dbReference type="PANTHER" id="PTHR33112">
    <property type="entry name" value="DOMAIN PROTEIN, PUTATIVE-RELATED"/>
    <property type="match status" value="1"/>
</dbReference>
<protein>
    <recommendedName>
        <fullName evidence="1">Heterokaryon incompatibility domain-containing protein</fullName>
    </recommendedName>
</protein>
<sequence length="327" mass="37357">MDDVKEWTLHDNLTRVWGIIARDPILRGHPVMAHLLQEPDFFLMLHPILCGILKYNLYLQLHGTGVHYNAGKHLHVSTRVFYPKYLFFNGLPKTLEYAKKKLMIAIGASAINFAKNRRPARVSDLIGLEWRSNSSLLLRIMSEILMLVHCGRHKGNLLGYERCEHSGSTECLSIAREWLYTCATEHHRHQCSRPLANEHELPTRVIAVGPLDGSRDPFPMDPPTGSRGEWAALSYCCGPPDEHRTMLRVDNISKYRQSIPMHTIPATIRDAITVTRNLGLLYLWVYSFSIYSYRPALNNLGLLRFAPHLSEGLDLTHLASQVRQCIF</sequence>